<sequence>MIDSPKSTSGPPRNQTQTVSRLSKLRTMGHLGIGYLLARYFTSGRPLREFRPVVEFLEACHDFIRGHRTLYNDGRILQRDISDNTIIIIDADLDGDLGGMHIDLDLAKEQ</sequence>
<feature type="domain" description="Fungal-type protein kinase" evidence="2">
    <location>
        <begin position="43"/>
        <end position="109"/>
    </location>
</feature>
<dbReference type="OrthoDB" id="5584477at2759"/>
<accession>A0A6G1G3P5</accession>
<protein>
    <recommendedName>
        <fullName evidence="2">Fungal-type protein kinase domain-containing protein</fullName>
    </recommendedName>
</protein>
<feature type="region of interest" description="Disordered" evidence="1">
    <location>
        <begin position="1"/>
        <end position="20"/>
    </location>
</feature>
<dbReference type="AlphaFoldDB" id="A0A6G1G3P5"/>
<evidence type="ECO:0000256" key="1">
    <source>
        <dbReference type="SAM" id="MobiDB-lite"/>
    </source>
</evidence>
<evidence type="ECO:0000313" key="4">
    <source>
        <dbReference type="Proteomes" id="UP000504638"/>
    </source>
</evidence>
<evidence type="ECO:0000313" key="3">
    <source>
        <dbReference type="EMBL" id="KAF1812439.1"/>
    </source>
</evidence>
<reference evidence="3 5" key="1">
    <citation type="submission" date="2020-01" db="EMBL/GenBank/DDBJ databases">
        <authorList>
            <consortium name="DOE Joint Genome Institute"/>
            <person name="Haridas S."/>
            <person name="Albert R."/>
            <person name="Binder M."/>
            <person name="Bloem J."/>
            <person name="Labutti K."/>
            <person name="Salamov A."/>
            <person name="Andreopoulos B."/>
            <person name="Baker S.E."/>
            <person name="Barry K."/>
            <person name="Bills G."/>
            <person name="Bluhm B.H."/>
            <person name="Cannon C."/>
            <person name="Castanera R."/>
            <person name="Culley D.E."/>
            <person name="Daum C."/>
            <person name="Ezra D."/>
            <person name="Gonzalez J.B."/>
            <person name="Henrissat B."/>
            <person name="Kuo A."/>
            <person name="Liang C."/>
            <person name="Lipzen A."/>
            <person name="Lutzoni F."/>
            <person name="Magnuson J."/>
            <person name="Mondo S."/>
            <person name="Nolan M."/>
            <person name="Ohm R."/>
            <person name="Pangilinan J."/>
            <person name="Park H.-J."/>
            <person name="Ramirez L."/>
            <person name="Alfaro M."/>
            <person name="Sun H."/>
            <person name="Tritt A."/>
            <person name="Yoshinaga Y."/>
            <person name="Zwiers L.-H."/>
            <person name="Turgeon B.G."/>
            <person name="Goodwin S.B."/>
            <person name="Spatafora J.W."/>
            <person name="Crous P.W."/>
            <person name="Grigoriev I.V."/>
        </authorList>
    </citation>
    <scope>NUCLEOTIDE SEQUENCE</scope>
    <source>
        <strain evidence="3 5">CBS 781.70</strain>
    </source>
</reference>
<dbReference type="Proteomes" id="UP000504638">
    <property type="component" value="Unplaced"/>
</dbReference>
<organism evidence="3">
    <name type="scientific">Eremomyces bilateralis CBS 781.70</name>
    <dbReference type="NCBI Taxonomy" id="1392243"/>
    <lineage>
        <taxon>Eukaryota</taxon>
        <taxon>Fungi</taxon>
        <taxon>Dikarya</taxon>
        <taxon>Ascomycota</taxon>
        <taxon>Pezizomycotina</taxon>
        <taxon>Dothideomycetes</taxon>
        <taxon>Dothideomycetes incertae sedis</taxon>
        <taxon>Eremomycetales</taxon>
        <taxon>Eremomycetaceae</taxon>
        <taxon>Eremomyces</taxon>
    </lineage>
</organism>
<dbReference type="PANTHER" id="PTHR38248:SF2">
    <property type="entry name" value="FUNK1 11"/>
    <property type="match status" value="1"/>
</dbReference>
<dbReference type="EMBL" id="ML975157">
    <property type="protein sequence ID" value="KAF1812439.1"/>
    <property type="molecule type" value="Genomic_DNA"/>
</dbReference>
<dbReference type="RefSeq" id="XP_033534070.1">
    <property type="nucleotide sequence ID" value="XM_033675315.1"/>
</dbReference>
<reference evidence="5" key="3">
    <citation type="submission" date="2025-04" db="UniProtKB">
        <authorList>
            <consortium name="RefSeq"/>
        </authorList>
    </citation>
    <scope>IDENTIFICATION</scope>
    <source>
        <strain evidence="5">CBS 781.70</strain>
    </source>
</reference>
<evidence type="ECO:0000313" key="5">
    <source>
        <dbReference type="RefSeq" id="XP_033534070.1"/>
    </source>
</evidence>
<evidence type="ECO:0000259" key="2">
    <source>
        <dbReference type="Pfam" id="PF17667"/>
    </source>
</evidence>
<reference evidence="5" key="2">
    <citation type="submission" date="2020-04" db="EMBL/GenBank/DDBJ databases">
        <authorList>
            <consortium name="NCBI Genome Project"/>
        </authorList>
    </citation>
    <scope>NUCLEOTIDE SEQUENCE</scope>
    <source>
        <strain evidence="5">CBS 781.70</strain>
    </source>
</reference>
<proteinExistence type="predicted"/>
<keyword evidence="4" id="KW-1185">Reference proteome</keyword>
<gene>
    <name evidence="3 5" type="ORF">P152DRAFT_338809</name>
</gene>
<name>A0A6G1G3P5_9PEZI</name>
<dbReference type="InterPro" id="IPR040976">
    <property type="entry name" value="Pkinase_fungal"/>
</dbReference>
<dbReference type="GeneID" id="54415885"/>
<dbReference type="PANTHER" id="PTHR38248">
    <property type="entry name" value="FUNK1 6"/>
    <property type="match status" value="1"/>
</dbReference>
<dbReference type="Pfam" id="PF17667">
    <property type="entry name" value="Pkinase_fungal"/>
    <property type="match status" value="1"/>
</dbReference>